<name>A0A7H4MHI9_KLEVA</name>
<comment type="caution">
    <text evidence="1">The sequence shown here is derived from an EMBL/GenBank/DDBJ whole genome shotgun (WGS) entry which is preliminary data.</text>
</comment>
<dbReference type="AlphaFoldDB" id="A0A7H4MHI9"/>
<gene>
    <name evidence="1" type="ORF">NCTC9177_03676</name>
    <name evidence="2" type="ORF">NCTC9177_07268</name>
</gene>
<evidence type="ECO:0000313" key="2">
    <source>
        <dbReference type="EMBL" id="STS93292.1"/>
    </source>
</evidence>
<accession>A0A7H4MHI9</accession>
<reference evidence="1 3" key="1">
    <citation type="submission" date="2018-06" db="EMBL/GenBank/DDBJ databases">
        <authorList>
            <consortium name="Pathogen Informatics"/>
            <person name="Doyle S."/>
        </authorList>
    </citation>
    <scope>NUCLEOTIDE SEQUENCE [LARGE SCALE GENOMIC DNA]</scope>
    <source>
        <strain evidence="1 3">NCTC9177</strain>
    </source>
</reference>
<dbReference type="EMBL" id="UGKR01000003">
    <property type="protein sequence ID" value="STS89789.1"/>
    <property type="molecule type" value="Genomic_DNA"/>
</dbReference>
<dbReference type="Proteomes" id="UP000254545">
    <property type="component" value="Unassembled WGS sequence"/>
</dbReference>
<protein>
    <submittedName>
        <fullName evidence="1">Uncharacterized protein</fullName>
    </submittedName>
</protein>
<proteinExistence type="predicted"/>
<evidence type="ECO:0000313" key="3">
    <source>
        <dbReference type="Proteomes" id="UP000254545"/>
    </source>
</evidence>
<dbReference type="RefSeq" id="WP_063266976.1">
    <property type="nucleotide sequence ID" value="NZ_JAHMSL010000002.1"/>
</dbReference>
<organism evidence="1 3">
    <name type="scientific">Klebsiella variicola</name>
    <dbReference type="NCBI Taxonomy" id="244366"/>
    <lineage>
        <taxon>Bacteria</taxon>
        <taxon>Pseudomonadati</taxon>
        <taxon>Pseudomonadota</taxon>
        <taxon>Gammaproteobacteria</taxon>
        <taxon>Enterobacterales</taxon>
        <taxon>Enterobacteriaceae</taxon>
        <taxon>Klebsiella/Raoultella group</taxon>
        <taxon>Klebsiella</taxon>
        <taxon>Klebsiella pneumoniae complex</taxon>
    </lineage>
</organism>
<dbReference type="EMBL" id="UGKR01000003">
    <property type="protein sequence ID" value="STS93292.1"/>
    <property type="molecule type" value="Genomic_DNA"/>
</dbReference>
<sequence length="112" mass="12547">MSANDLALKFSNTPVEQLIGILPVLEVKEALRDEVEEDVLDEVWTEHNFEMEAMGEQVDETARLARKFELIAESFGTAIKLALTQQHQEAQATLIKVLEEYPGYGKEPAEAS</sequence>
<evidence type="ECO:0000313" key="1">
    <source>
        <dbReference type="EMBL" id="STS89789.1"/>
    </source>
</evidence>